<gene>
    <name evidence="1" type="ORF">F4820DRAFT_419341</name>
</gene>
<protein>
    <submittedName>
        <fullName evidence="1">Uncharacterized protein</fullName>
    </submittedName>
</protein>
<comment type="caution">
    <text evidence="1">The sequence shown here is derived from an EMBL/GenBank/DDBJ whole genome shotgun (WGS) entry which is preliminary data.</text>
</comment>
<dbReference type="Proteomes" id="UP001497700">
    <property type="component" value="Unassembled WGS sequence"/>
</dbReference>
<name>A0ACB9Z1R0_9PEZI</name>
<evidence type="ECO:0000313" key="1">
    <source>
        <dbReference type="EMBL" id="KAI4865701.1"/>
    </source>
</evidence>
<keyword evidence="2" id="KW-1185">Reference proteome</keyword>
<accession>A0ACB9Z1R0</accession>
<reference evidence="1 2" key="1">
    <citation type="journal article" date="2022" name="New Phytol.">
        <title>Ecological generalism drives hyperdiversity of secondary metabolite gene clusters in xylarialean endophytes.</title>
        <authorList>
            <person name="Franco M.E.E."/>
            <person name="Wisecaver J.H."/>
            <person name="Arnold A.E."/>
            <person name="Ju Y.M."/>
            <person name="Slot J.C."/>
            <person name="Ahrendt S."/>
            <person name="Moore L.P."/>
            <person name="Eastman K.E."/>
            <person name="Scott K."/>
            <person name="Konkel Z."/>
            <person name="Mondo S.J."/>
            <person name="Kuo A."/>
            <person name="Hayes R.D."/>
            <person name="Haridas S."/>
            <person name="Andreopoulos B."/>
            <person name="Riley R."/>
            <person name="LaButti K."/>
            <person name="Pangilinan J."/>
            <person name="Lipzen A."/>
            <person name="Amirebrahimi M."/>
            <person name="Yan J."/>
            <person name="Adam C."/>
            <person name="Keymanesh K."/>
            <person name="Ng V."/>
            <person name="Louie K."/>
            <person name="Northen T."/>
            <person name="Drula E."/>
            <person name="Henrissat B."/>
            <person name="Hsieh H.M."/>
            <person name="Youens-Clark K."/>
            <person name="Lutzoni F."/>
            <person name="Miadlikowska J."/>
            <person name="Eastwood D.C."/>
            <person name="Hamelin R.C."/>
            <person name="Grigoriev I.V."/>
            <person name="U'Ren J.M."/>
        </authorList>
    </citation>
    <scope>NUCLEOTIDE SEQUENCE [LARGE SCALE GENOMIC DNA]</scope>
    <source>
        <strain evidence="1 2">CBS 119005</strain>
    </source>
</reference>
<dbReference type="EMBL" id="MU393468">
    <property type="protein sequence ID" value="KAI4865701.1"/>
    <property type="molecule type" value="Genomic_DNA"/>
</dbReference>
<sequence>MNRFRTKKKARDDISAPRPSQDSESSMPFRPFRKGKKLQEPEKVEIDLSTALPSTDDFRTSLLMTGLSARFSMLREQDDPSTKIGKASDDSVLFPKRQSRLDYGGFRGLGDIAEVESIKAAAPFARKDSYNSDDADSMTASSVMGRSKATEGNNLFGGRQKIYKIPVGANPSKPVGGMGGRALYDDDVALSAFQRWRQAEKERKSTEDERDESEKRNSGDMESDALRADSPILSNYNQKRETSSTTASFPSMARNSTAATSVTSSHRAPSLKDWQPSASSTPVERSVTRTRRLYESGLNNDLHEQQSSALSRIDTLSRQRTFGTRTPDLATNSPSPTAAGFAERFGNERKILAKSSAPNLRSMSPPATASSAGTPDLGVRVPSATEIRSNFGGAPPLSPPISETEENSILPIHPSDRGKATALGVFQKPSQPYDESRYAQRQLQRQQGRETPTQRSRDEPNMSFSTDRSSSSSSAQRKEIETRAETAPVITELTLDGDTSTSFLADPNDSDYSPAASPKPIPSPQVLLRRPSDREHPAFRDSVVPPPLSVTAESSGEPSPAAEKSSSLFPNSKGISPADSPTLGPTTGTGLSGMVRQHLRGDSNASSIYGGMPTTSGLESRFPVDPEATSAFRDLGTGMNPWDFPDAGRDWTLDLDVNEPMPDTLSRSSNIPDTEDLIGTRADNMSNTRDDRDEFASQLANGARRVRERLTTYVESDSRSTSPHRASDSLDSRDQPLPPRQNGFGLLRPKSSRGSLIDRGRDASQSKAMKMLGIGPPSSAPPAIPTREPMQEEGEREIRPLEPNEWDERANNGEEPSAGLRAFRQARRELQKMKELETQTRHQPPGSVPDSESSLSTPTRERPSKQRSPERDRKPPPIFYQQRTPSEESRKENQHFESWNQSRSDRDRSGSDSSNDVRSNNWPARPMNSAGGRGNLQIGPNGTAPRPPMRSPGLPGTDIKRSPIMPPQPYPGSSQSKQSNLAPNSNLHVQTSRGFESGQPSPISPISSPYAANGPSTPVNTLPSSPRPVASPNHGPDNVVSTNDTMRRKIKPRDISDPTFVMSTSRVPTVALPDDPRNRSRSNSRSAPPLPPINPRRRQDFSSTRAVFDNLSRRNGEGIEGEASASTPNLSYGKSANREDDPRPERRRLRPMASEALGLNSRMSSNAPPINVGPPTSRQVVTQGAKRPGRGLPGGMI</sequence>
<evidence type="ECO:0000313" key="2">
    <source>
        <dbReference type="Proteomes" id="UP001497700"/>
    </source>
</evidence>
<organism evidence="1 2">
    <name type="scientific">Hypoxylon rubiginosum</name>
    <dbReference type="NCBI Taxonomy" id="110542"/>
    <lineage>
        <taxon>Eukaryota</taxon>
        <taxon>Fungi</taxon>
        <taxon>Dikarya</taxon>
        <taxon>Ascomycota</taxon>
        <taxon>Pezizomycotina</taxon>
        <taxon>Sordariomycetes</taxon>
        <taxon>Xylariomycetidae</taxon>
        <taxon>Xylariales</taxon>
        <taxon>Hypoxylaceae</taxon>
        <taxon>Hypoxylon</taxon>
    </lineage>
</organism>
<proteinExistence type="predicted"/>